<dbReference type="SMART" id="SM00255">
    <property type="entry name" value="TIR"/>
    <property type="match status" value="1"/>
</dbReference>
<dbReference type="Gene3D" id="3.40.50.10140">
    <property type="entry name" value="Toll/interleukin-1 receptor homology (TIR) domain"/>
    <property type="match status" value="1"/>
</dbReference>
<evidence type="ECO:0000313" key="3">
    <source>
        <dbReference type="Proteomes" id="UP000773469"/>
    </source>
</evidence>
<organism evidence="2 3">
    <name type="scientific">Shewanella colwelliana</name>
    <name type="common">Alteromonas colwelliana</name>
    <dbReference type="NCBI Taxonomy" id="23"/>
    <lineage>
        <taxon>Bacteria</taxon>
        <taxon>Pseudomonadati</taxon>
        <taxon>Pseudomonadota</taxon>
        <taxon>Gammaproteobacteria</taxon>
        <taxon>Alteromonadales</taxon>
        <taxon>Shewanellaceae</taxon>
        <taxon>Shewanella</taxon>
    </lineage>
</organism>
<accession>A0ABQ4NYE3</accession>
<dbReference type="RefSeq" id="WP_220756720.1">
    <property type="nucleotide sequence ID" value="NZ_BPEU01000010.1"/>
</dbReference>
<dbReference type="Pfam" id="PF13676">
    <property type="entry name" value="TIR_2"/>
    <property type="match status" value="1"/>
</dbReference>
<sequence length="291" mass="32782">MTVSVFLSHNHRDKDFVRKLARDLESHGVRYWLDEAEMKIGDSLIKKIREGIDSVDFFAVVLSPNSVEAPWVVNELDVAMNHQINGKPIKVLPILLKECELPGFLVGKLYGDFQNEAQYEDSFRKLINSIGLVFNKSVMISERSSSSLGTALDKAFSKSLPLMSKPFHRPFQYMGMPIHKAEAEVGATANSVGNIIVENDDCRMLLEAEGNFISYVEVDLKATAPHNQNQEFDSEPVLGALSIGLTELDLERKKTHYHTYYDHRRKLKVSVSCLYDGAPLTVAFSSKYYGM</sequence>
<gene>
    <name evidence="2" type="ORF">TUM3794_16640</name>
</gene>
<dbReference type="SUPFAM" id="SSF52200">
    <property type="entry name" value="Toll/Interleukin receptor TIR domain"/>
    <property type="match status" value="1"/>
</dbReference>
<dbReference type="InterPro" id="IPR035897">
    <property type="entry name" value="Toll_tir_struct_dom_sf"/>
</dbReference>
<protein>
    <recommendedName>
        <fullName evidence="1">TIR domain-containing protein</fullName>
    </recommendedName>
</protein>
<dbReference type="EMBL" id="BPEU01000010">
    <property type="protein sequence ID" value="GIU39944.1"/>
    <property type="molecule type" value="Genomic_DNA"/>
</dbReference>
<dbReference type="Proteomes" id="UP000773469">
    <property type="component" value="Unassembled WGS sequence"/>
</dbReference>
<dbReference type="InterPro" id="IPR000157">
    <property type="entry name" value="TIR_dom"/>
</dbReference>
<comment type="caution">
    <text evidence="2">The sequence shown here is derived from an EMBL/GenBank/DDBJ whole genome shotgun (WGS) entry which is preliminary data.</text>
</comment>
<keyword evidence="3" id="KW-1185">Reference proteome</keyword>
<feature type="domain" description="TIR" evidence="1">
    <location>
        <begin position="1"/>
        <end position="130"/>
    </location>
</feature>
<evidence type="ECO:0000313" key="2">
    <source>
        <dbReference type="EMBL" id="GIU39944.1"/>
    </source>
</evidence>
<dbReference type="PROSITE" id="PS50104">
    <property type="entry name" value="TIR"/>
    <property type="match status" value="1"/>
</dbReference>
<evidence type="ECO:0000259" key="1">
    <source>
        <dbReference type="PROSITE" id="PS50104"/>
    </source>
</evidence>
<name>A0ABQ4NYE3_SHECO</name>
<reference evidence="2 3" key="1">
    <citation type="submission" date="2021-05" db="EMBL/GenBank/DDBJ databases">
        <title>Molecular characterization for Shewanella algae harboring chromosomal blaOXA-55-like strains isolated from clinical and environment sample.</title>
        <authorList>
            <person name="Ohama Y."/>
            <person name="Aoki K."/>
            <person name="Harada S."/>
            <person name="Moriya K."/>
            <person name="Ishii Y."/>
            <person name="Tateda K."/>
        </authorList>
    </citation>
    <scope>NUCLEOTIDE SEQUENCE [LARGE SCALE GENOMIC DNA]</scope>
    <source>
        <strain evidence="2 3">MBTL60-118</strain>
    </source>
</reference>
<proteinExistence type="predicted"/>